<evidence type="ECO:0000313" key="1">
    <source>
        <dbReference type="EMBL" id="CDW35261.1"/>
    </source>
</evidence>
<proteinExistence type="predicted"/>
<organism evidence="1">
    <name type="scientific">Lepeophtheirus salmonis</name>
    <name type="common">Salmon louse</name>
    <name type="synonym">Caligus salmonis</name>
    <dbReference type="NCBI Taxonomy" id="72036"/>
    <lineage>
        <taxon>Eukaryota</taxon>
        <taxon>Metazoa</taxon>
        <taxon>Ecdysozoa</taxon>
        <taxon>Arthropoda</taxon>
        <taxon>Crustacea</taxon>
        <taxon>Multicrustacea</taxon>
        <taxon>Hexanauplia</taxon>
        <taxon>Copepoda</taxon>
        <taxon>Siphonostomatoida</taxon>
        <taxon>Caligidae</taxon>
        <taxon>Lepeophtheirus</taxon>
    </lineage>
</organism>
<accession>A0A0K2UC32</accession>
<sequence>MVIRHTYGLNNLQYPNQSACRPERVHRHNEQRGVVDSIRPSLPLLSL</sequence>
<dbReference type="AlphaFoldDB" id="A0A0K2UC32"/>
<reference evidence="1" key="1">
    <citation type="submission" date="2014-05" db="EMBL/GenBank/DDBJ databases">
        <authorList>
            <person name="Chronopoulou M."/>
        </authorList>
    </citation>
    <scope>NUCLEOTIDE SEQUENCE</scope>
    <source>
        <tissue evidence="1">Whole organism</tissue>
    </source>
</reference>
<name>A0A0K2UC32_LEPSM</name>
<protein>
    <submittedName>
        <fullName evidence="1">Uncharacterized protein</fullName>
    </submittedName>
</protein>
<dbReference type="EMBL" id="HACA01017900">
    <property type="protein sequence ID" value="CDW35261.1"/>
    <property type="molecule type" value="Transcribed_RNA"/>
</dbReference>